<keyword evidence="4" id="KW-0539">Nucleus</keyword>
<evidence type="ECO:0000313" key="7">
    <source>
        <dbReference type="Ensembl" id="ENSOABP00000056554.2"/>
    </source>
</evidence>
<dbReference type="PANTHER" id="PTHR15950">
    <property type="entry name" value="TRANSCRIPTION COFACTOR VESTIGIAL-LIKE PROTEIN"/>
    <property type="match status" value="1"/>
</dbReference>
<dbReference type="OMA" id="AKTSVWF"/>
<dbReference type="PANTHER" id="PTHR15950:SF16">
    <property type="entry name" value="TRANSCRIPTION COFACTOR VESTIGIAL-LIKE PROTEIN 3"/>
    <property type="match status" value="1"/>
</dbReference>
<evidence type="ECO:0008006" key="9">
    <source>
        <dbReference type="Google" id="ProtNLM"/>
    </source>
</evidence>
<reference evidence="7" key="2">
    <citation type="submission" date="2025-09" db="UniProtKB">
        <authorList>
            <consortium name="Ensembl"/>
        </authorList>
    </citation>
    <scope>IDENTIFICATION</scope>
</reference>
<dbReference type="RefSeq" id="XP_031585294.2">
    <property type="nucleotide sequence ID" value="XM_031729434.2"/>
</dbReference>
<dbReference type="GeneID" id="116312078"/>
<evidence type="ECO:0000256" key="5">
    <source>
        <dbReference type="ARBA" id="ARBA00025784"/>
    </source>
</evidence>
<comment type="subcellular location">
    <subcellularLocation>
        <location evidence="1">Nucleus</location>
    </subcellularLocation>
</comment>
<dbReference type="GO" id="GO:0006355">
    <property type="term" value="P:regulation of DNA-templated transcription"/>
    <property type="evidence" value="ECO:0007669"/>
    <property type="project" value="InterPro"/>
</dbReference>
<feature type="compositionally biased region" description="Polar residues" evidence="6">
    <location>
        <begin position="305"/>
        <end position="315"/>
    </location>
</feature>
<accession>A0A668W0Y7</accession>
<name>A0A668W0Y7_OREAU</name>
<dbReference type="Pfam" id="PF07545">
    <property type="entry name" value="Vg_Tdu"/>
    <property type="match status" value="1"/>
</dbReference>
<feature type="region of interest" description="Disordered" evidence="6">
    <location>
        <begin position="67"/>
        <end position="92"/>
    </location>
</feature>
<feature type="region of interest" description="Disordered" evidence="6">
    <location>
        <begin position="281"/>
        <end position="315"/>
    </location>
</feature>
<evidence type="ECO:0000256" key="1">
    <source>
        <dbReference type="ARBA" id="ARBA00004123"/>
    </source>
</evidence>
<dbReference type="GO" id="GO:0005634">
    <property type="term" value="C:nucleus"/>
    <property type="evidence" value="ECO:0007669"/>
    <property type="project" value="UniProtKB-SubCell"/>
</dbReference>
<proteinExistence type="inferred from homology"/>
<keyword evidence="2" id="KW-0805">Transcription regulation</keyword>
<evidence type="ECO:0000256" key="4">
    <source>
        <dbReference type="ARBA" id="ARBA00023242"/>
    </source>
</evidence>
<evidence type="ECO:0000256" key="6">
    <source>
        <dbReference type="SAM" id="MobiDB-lite"/>
    </source>
</evidence>
<keyword evidence="3" id="KW-0804">Transcription</keyword>
<dbReference type="Proteomes" id="UP000472276">
    <property type="component" value="Unassembled WGS sequence"/>
</dbReference>
<dbReference type="InterPro" id="IPR011520">
    <property type="entry name" value="Vg_fam"/>
</dbReference>
<organism evidence="7 8">
    <name type="scientific">Oreochromis aureus</name>
    <name type="common">Israeli tilapia</name>
    <name type="synonym">Chromis aureus</name>
    <dbReference type="NCBI Taxonomy" id="47969"/>
    <lineage>
        <taxon>Eukaryota</taxon>
        <taxon>Metazoa</taxon>
        <taxon>Chordata</taxon>
        <taxon>Craniata</taxon>
        <taxon>Vertebrata</taxon>
        <taxon>Euteleostomi</taxon>
        <taxon>Actinopterygii</taxon>
        <taxon>Neopterygii</taxon>
        <taxon>Teleostei</taxon>
        <taxon>Neoteleostei</taxon>
        <taxon>Acanthomorphata</taxon>
        <taxon>Ovalentaria</taxon>
        <taxon>Cichlomorphae</taxon>
        <taxon>Cichliformes</taxon>
        <taxon>Cichlidae</taxon>
        <taxon>African cichlids</taxon>
        <taxon>Pseudocrenilabrinae</taxon>
        <taxon>Oreochromini</taxon>
        <taxon>Oreochromis</taxon>
    </lineage>
</organism>
<feature type="compositionally biased region" description="Low complexity" evidence="6">
    <location>
        <begin position="69"/>
        <end position="81"/>
    </location>
</feature>
<dbReference type="Ensembl" id="ENSOABT00000057980.2">
    <property type="protein sequence ID" value="ENSOABP00000056554.2"/>
    <property type="gene ID" value="ENSOABG00000024916.2"/>
</dbReference>
<gene>
    <name evidence="7" type="primary">VGLL3</name>
</gene>
<comment type="similarity">
    <text evidence="5">Belongs to the vestigial family.</text>
</comment>
<evidence type="ECO:0000256" key="3">
    <source>
        <dbReference type="ARBA" id="ARBA00023163"/>
    </source>
</evidence>
<protein>
    <recommendedName>
        <fullName evidence="9">Vestigial-like family member 3</fullName>
    </recommendedName>
</protein>
<dbReference type="AlphaFoldDB" id="A0A668W0Y7"/>
<feature type="compositionally biased region" description="Low complexity" evidence="6">
    <location>
        <begin position="282"/>
        <end position="293"/>
    </location>
</feature>
<keyword evidence="8" id="KW-1185">Reference proteome</keyword>
<evidence type="ECO:0000256" key="2">
    <source>
        <dbReference type="ARBA" id="ARBA00023015"/>
    </source>
</evidence>
<sequence length="345" mass="37377">MSCLDVMYHQSYGAHYLPAAAYKATYYNHHHQQQQRKLSVYSKMQECMDQQQGGGRGILPREEVLQQGPSAPGAESGSRSSSDSELKDGTQPAETEYLSSRCVLFTYFQGNIGDVVDEHFSRALSQSSTFSGDTKHIRVTQPLASTTAGIWKDGGSLTEGQGSSAWNNTYPSQSSSCIPAVSVSVHPGFSSSPVSFNHQDGALWAGHMLSQASLSPAATLPDSWTYSLNPQSTSGYPNVHDVYHSHPHIHTRHHHPMLHTYPAHSPALDPRFNSLLLPGVRSQSQTSTNTGGSPHSEGVKAEIEPSSNNNVTATSVTWTPSGLQGSLEAYDTALDQTKAKTSVWF</sequence>
<reference evidence="7" key="1">
    <citation type="submission" date="2025-08" db="UniProtKB">
        <authorList>
            <consortium name="Ensembl"/>
        </authorList>
    </citation>
    <scope>IDENTIFICATION</scope>
</reference>
<evidence type="ECO:0000313" key="8">
    <source>
        <dbReference type="Proteomes" id="UP000472276"/>
    </source>
</evidence>